<feature type="region of interest" description="Disordered" evidence="1">
    <location>
        <begin position="190"/>
        <end position="214"/>
    </location>
</feature>
<evidence type="ECO:0000256" key="1">
    <source>
        <dbReference type="SAM" id="MobiDB-lite"/>
    </source>
</evidence>
<comment type="caution">
    <text evidence="2">The sequence shown here is derived from an EMBL/GenBank/DDBJ whole genome shotgun (WGS) entry which is preliminary data.</text>
</comment>
<gene>
    <name evidence="2" type="ORF">FJY68_12985</name>
</gene>
<dbReference type="EMBL" id="VGIR01000127">
    <property type="protein sequence ID" value="MBM3332739.1"/>
    <property type="molecule type" value="Genomic_DNA"/>
</dbReference>
<protein>
    <submittedName>
        <fullName evidence="2">Uncharacterized protein</fullName>
    </submittedName>
</protein>
<reference evidence="2" key="1">
    <citation type="submission" date="2019-03" db="EMBL/GenBank/DDBJ databases">
        <title>Lake Tanganyika Metagenome-Assembled Genomes (MAGs).</title>
        <authorList>
            <person name="Tran P."/>
        </authorList>
    </citation>
    <scope>NUCLEOTIDE SEQUENCE</scope>
    <source>
        <strain evidence="2">K_DeepCast_150m_m2_040</strain>
    </source>
</reference>
<proteinExistence type="predicted"/>
<dbReference type="AlphaFoldDB" id="A0A937XK03"/>
<organism evidence="2 3">
    <name type="scientific">candidate division WOR-3 bacterium</name>
    <dbReference type="NCBI Taxonomy" id="2052148"/>
    <lineage>
        <taxon>Bacteria</taxon>
        <taxon>Bacteria division WOR-3</taxon>
    </lineage>
</organism>
<dbReference type="Proteomes" id="UP000779900">
    <property type="component" value="Unassembled WGS sequence"/>
</dbReference>
<accession>A0A937XK03</accession>
<name>A0A937XK03_UNCW3</name>
<evidence type="ECO:0000313" key="3">
    <source>
        <dbReference type="Proteomes" id="UP000779900"/>
    </source>
</evidence>
<sequence>MTESSDQKGEYETKRAAFAAESAKFRDSTIHEIDFILSDITRFVSELMVGTKGYLRNREDDLRKVEQRFKERKMVHVDHERAWRRYQEVWDEIKRRKKQASFESKVHFQQKAGDIKFALKEHGPRVAMDLLKETQKARADYYLNKDDWDEVQRSLDEAFRVIQEARAQGREEHRDRLEKRIRQTREFLQRQEGSADRLRKNISENQSRRDSARSADFSATVQGWIDDGESDLLRRALNV</sequence>
<evidence type="ECO:0000313" key="2">
    <source>
        <dbReference type="EMBL" id="MBM3332739.1"/>
    </source>
</evidence>
<feature type="compositionally biased region" description="Basic and acidic residues" evidence="1">
    <location>
        <begin position="190"/>
        <end position="213"/>
    </location>
</feature>